<dbReference type="Gene3D" id="3.80.10.10">
    <property type="entry name" value="Ribonuclease Inhibitor"/>
    <property type="match status" value="1"/>
</dbReference>
<evidence type="ECO:0000256" key="1">
    <source>
        <dbReference type="ARBA" id="ARBA00022614"/>
    </source>
</evidence>
<protein>
    <submittedName>
        <fullName evidence="4">Leucine-rich repeat domain-containing protein</fullName>
    </submittedName>
</protein>
<dbReference type="PANTHER" id="PTHR48051:SF46">
    <property type="entry name" value="LEUCINE RICH REPEAT-CONTAINING DOMAIN PROTEIN"/>
    <property type="match status" value="1"/>
</dbReference>
<dbReference type="SUPFAM" id="SSF52058">
    <property type="entry name" value="L domain-like"/>
    <property type="match status" value="1"/>
</dbReference>
<keyword evidence="5" id="KW-1185">Reference proteome</keyword>
<evidence type="ECO:0000313" key="4">
    <source>
        <dbReference type="EMBL" id="WMW03534.1"/>
    </source>
</evidence>
<organism evidence="4 5">
    <name type="scientific">Pseudomonas entomophila</name>
    <dbReference type="NCBI Taxonomy" id="312306"/>
    <lineage>
        <taxon>Bacteria</taxon>
        <taxon>Pseudomonadati</taxon>
        <taxon>Pseudomonadota</taxon>
        <taxon>Gammaproteobacteria</taxon>
        <taxon>Pseudomonadales</taxon>
        <taxon>Pseudomonadaceae</taxon>
        <taxon>Pseudomonas</taxon>
    </lineage>
</organism>
<evidence type="ECO:0000313" key="5">
    <source>
        <dbReference type="Proteomes" id="UP001183127"/>
    </source>
</evidence>
<dbReference type="PROSITE" id="PS51450">
    <property type="entry name" value="LRR"/>
    <property type="match status" value="1"/>
</dbReference>
<proteinExistence type="predicted"/>
<accession>A0ABY9QJH1</accession>
<evidence type="ECO:0000256" key="2">
    <source>
        <dbReference type="ARBA" id="ARBA00022737"/>
    </source>
</evidence>
<feature type="domain" description="Dermonecrotic toxin N-terminal" evidence="3">
    <location>
        <begin position="80"/>
        <end position="336"/>
    </location>
</feature>
<dbReference type="InterPro" id="IPR001611">
    <property type="entry name" value="Leu-rich_rpt"/>
</dbReference>
<sequence>MDANTLTPHQALLERQLPTWTQDATAEHWQRLGDAITPAQGLPGAEADWFAGAAPHLREAVEASQARLMGSQRLLARQLRGLMSINAFAEPLLAERLRNTHGFSAPLRKAGLVWLKHFYTFQVYVTHHEHRNLLEAALQNFSDQVTFSWDSALALDTDWTALKTTVMGKTTLGDSETEVDIALPSEQVTIKPLALSPTAFARTCRELDIGQRYQDHLDTLFAPSAVRQAAVSVYRDSLRLAADLASIRRQLDGSALDAVRSLLSDGSASPCRQLSLFGVTLHEAVIIETVAPGLLLLLPGQQQTLRAFANLDALHGQLRSDLLDATFRRRFMDFVPSAQRVQFSSRLRQNLDASGDTPDDQAWLLRNGADLHLETSPITGDLYDFLHDDHLARLKREARQVAVPTADADELAYKARKALWNRVGLDALMIAGMFVPALGTLMTAVIAYQLLDEAYEGYEAWQVGDRHEALGHLESVALNLAMIGGLHLAGKAVNKLGSSALMESLAPVTLDDGSQRLWRPLPGRLLQDYPRLQTPMARRLQTEGQLPSKATSSVQADSTRQFLNSALEGLYLPEQASADSERLIINALPQLPGWPAQLRLELRAASPRGTVLMASGAEPGSRACVVIKSAEGYEAYLEERPAPQPRDHDLARVALHALSRSDRQAMGLAHDDIDSLRGAIHRLVASDNTRAMRLLEPSAVGWAPRGGLSGGMEEAAPRIDIGAAFRRYRQLYPEAADFQINEQLTQWVEAGLDPMQQMADLERQLMDFRAALRAWAGDSPLRHAAVRRLVSNWQRVAEFTEEEGYAVHLLSLSDLALTDDDLAALALPDRFEHIRRVDLSGNRDLTELPAEFLERFTRLERLHLMDCGLTQIPNIAVPESLQWLDMQGNRIAWSDSNQAALDRLSGLQLLDLSHNPLVRSPDLSQLNNLDMLNLNHSELVQWPAGMRSDDGWQPTVFDLRDNRFASLPQDLQLSRVAAQNLWLESDELSEQVSQQIQAYYDLHGIDLLVADVDYEEILEDTDVADWGIWNDLPLPYRRELRGLQQLPDYSQPQLWERLRTFTDPRVRDYALSIGAMRLLEDEVFPPPFEE</sequence>
<keyword evidence="1" id="KW-0433">Leucine-rich repeat</keyword>
<gene>
    <name evidence="4" type="ORF">RAH46_14385</name>
</gene>
<dbReference type="RefSeq" id="WP_011534117.1">
    <property type="nucleotide sequence ID" value="NZ_CP132921.1"/>
</dbReference>
<dbReference type="PANTHER" id="PTHR48051">
    <property type="match status" value="1"/>
</dbReference>
<dbReference type="Pfam" id="PF20178">
    <property type="entry name" value="ToxA_N"/>
    <property type="match status" value="1"/>
</dbReference>
<dbReference type="InterPro" id="IPR046673">
    <property type="entry name" value="ToxA_N"/>
</dbReference>
<reference evidence="4 5" key="1">
    <citation type="submission" date="2023-08" db="EMBL/GenBank/DDBJ databases">
        <title>Complete Genome Sequence of Pseudomonas entomophila TVIN A01.</title>
        <authorList>
            <person name="Shelke T."/>
            <person name="Mahar N.S."/>
            <person name="Gupta I."/>
            <person name="Gupta V."/>
        </authorList>
    </citation>
    <scope>NUCLEOTIDE SEQUENCE [LARGE SCALE GENOMIC DNA]</scope>
    <source>
        <strain evidence="4 5">TVIN-A01</strain>
    </source>
</reference>
<evidence type="ECO:0000259" key="3">
    <source>
        <dbReference type="Pfam" id="PF20178"/>
    </source>
</evidence>
<dbReference type="EMBL" id="CP132921">
    <property type="protein sequence ID" value="WMW03534.1"/>
    <property type="molecule type" value="Genomic_DNA"/>
</dbReference>
<dbReference type="GeneID" id="32806075"/>
<dbReference type="InterPro" id="IPR032675">
    <property type="entry name" value="LRR_dom_sf"/>
</dbReference>
<name>A0ABY9QJH1_9PSED</name>
<keyword evidence="2" id="KW-0677">Repeat</keyword>
<dbReference type="InterPro" id="IPR050216">
    <property type="entry name" value="LRR_domain-containing"/>
</dbReference>
<dbReference type="Proteomes" id="UP001183127">
    <property type="component" value="Chromosome"/>
</dbReference>